<accession>A0ABQ9J6M5</accession>
<sequence>MSCFWDLSTTPQYRQAHAVFDFHLRMNNTFGTNDNYFRFEHFQRILPNAPENLTAIATSPHSVHLKWVLPYHMGNFHQGLQHRILYQCEYYEKVWQFGGMVTDPNKTVKKHEFELTELKYAHALCDIRVSSRIKAANPNDESLWSENATTTVRTLSDIPDGPPKTNNMRRMVRILRIMLQSKIIRTLKPEITKSYARFQNLSYIDYVINIRSVNKIGFSRDKSTVVVPASPFGEPSNFLKIEGYRKNLYELSWEPAVESIPYITNYTIFWCNNERDRPHQCMGNLNWTTVPRDVVKHNLTLPGNAIYQFAISANSHNSSSGMSWADCTIVSSNEGVGKIKLIWINRVGSDFMDVSWKLDCSTVGVITGFVIYYCPVESPPKNDCKGPEKNVTIRGDVNLQSGTITGLKPYTTYRLYAAFIVNNSTSSHFSEPLFNTTNEAAPATSPQNIHVVEVTNNSVTLKWQRPHITNGHLKNYIVSYNDKERIVEPEKNSLTLKNLSSYTNYTIKVKACTVACSKESDPIIVTTKMWIPGVVNRPEIFFPNKTHITFIWKKPELMRGKIDYYQIMYSESKTDNKTNMHYVNVTSNNFTIENCKPGKYKGMFVAVRAVNIIGSDHDPGPWSDFSEAYCHTPYTPFVYILVGVLIVFILILVMFAFKRAYVSIKDMKNIDPKLPPGLSVKVNINNADNMRSMNSIGADEELLLNKIKGGLRSSGDSSGCSSGHESITSSLESTTHISPSDSGTEQPKSPSLSENRRHSLRQRNVAPGVRPTSKGYVLPEGISVANWPTKPTPTSAGNYCVLGIDPLTKSESDTSYVPVTDMTSTIPLPFTCDLTQPPPYVVTGDFIKASNLGYVPNNIVPEPTGKSTGYVVAGLTKDLVATDLLQCERSESSAPEKSLYIKAAESLPGLKGVQFPWQQAAVVDNTVPKLGYVSVGDAPPPLKTIPDVTKGYVPHRQFDVKSIKED</sequence>
<dbReference type="Gene3D" id="2.60.40.10">
    <property type="entry name" value="Immunoglobulins"/>
    <property type="match status" value="4"/>
</dbReference>
<feature type="domain" description="Fibronectin type-III" evidence="4">
    <location>
        <begin position="335"/>
        <end position="440"/>
    </location>
</feature>
<feature type="domain" description="Fibronectin type-III" evidence="4">
    <location>
        <begin position="534"/>
        <end position="635"/>
    </location>
</feature>
<evidence type="ECO:0000313" key="6">
    <source>
        <dbReference type="Proteomes" id="UP001162164"/>
    </source>
</evidence>
<reference evidence="5" key="1">
    <citation type="journal article" date="2023" name="Insect Mol. Biol.">
        <title>Genome sequencing provides insights into the evolution of gene families encoding plant cell wall-degrading enzymes in longhorned beetles.</title>
        <authorList>
            <person name="Shin N.R."/>
            <person name="Okamura Y."/>
            <person name="Kirsch R."/>
            <person name="Pauchet Y."/>
        </authorList>
    </citation>
    <scope>NUCLEOTIDE SEQUENCE</scope>
    <source>
        <strain evidence="5">MMC_N1</strain>
    </source>
</reference>
<keyword evidence="3" id="KW-0812">Transmembrane</keyword>
<feature type="compositionally biased region" description="Polar residues" evidence="2">
    <location>
        <begin position="731"/>
        <end position="753"/>
    </location>
</feature>
<dbReference type="InterPro" id="IPR050991">
    <property type="entry name" value="ECM_Regulatory_Proteins"/>
</dbReference>
<dbReference type="EMBL" id="JAPWTJ010001205">
    <property type="protein sequence ID" value="KAJ8973280.1"/>
    <property type="molecule type" value="Genomic_DNA"/>
</dbReference>
<comment type="caution">
    <text evidence="5">The sequence shown here is derived from an EMBL/GenBank/DDBJ whole genome shotgun (WGS) entry which is preliminary data.</text>
</comment>
<dbReference type="PANTHER" id="PTHR46708">
    <property type="entry name" value="TENASCIN"/>
    <property type="match status" value="1"/>
</dbReference>
<dbReference type="CDD" id="cd00063">
    <property type="entry name" value="FN3"/>
    <property type="match status" value="4"/>
</dbReference>
<dbReference type="PANTHER" id="PTHR46708:SF2">
    <property type="entry name" value="FIBRONECTIN TYPE-III DOMAIN-CONTAINING PROTEIN"/>
    <property type="match status" value="1"/>
</dbReference>
<keyword evidence="6" id="KW-1185">Reference proteome</keyword>
<evidence type="ECO:0000313" key="5">
    <source>
        <dbReference type="EMBL" id="KAJ8973280.1"/>
    </source>
</evidence>
<protein>
    <recommendedName>
        <fullName evidence="4">Fibronectin type-III domain-containing protein</fullName>
    </recommendedName>
</protein>
<keyword evidence="3" id="KW-1133">Transmembrane helix</keyword>
<keyword evidence="3" id="KW-0472">Membrane</keyword>
<keyword evidence="1" id="KW-0677">Repeat</keyword>
<feature type="compositionally biased region" description="Low complexity" evidence="2">
    <location>
        <begin position="713"/>
        <end position="730"/>
    </location>
</feature>
<dbReference type="SUPFAM" id="SSF49265">
    <property type="entry name" value="Fibronectin type III"/>
    <property type="match status" value="3"/>
</dbReference>
<dbReference type="InterPro" id="IPR013783">
    <property type="entry name" value="Ig-like_fold"/>
</dbReference>
<organism evidence="5 6">
    <name type="scientific">Molorchus minor</name>
    <dbReference type="NCBI Taxonomy" id="1323400"/>
    <lineage>
        <taxon>Eukaryota</taxon>
        <taxon>Metazoa</taxon>
        <taxon>Ecdysozoa</taxon>
        <taxon>Arthropoda</taxon>
        <taxon>Hexapoda</taxon>
        <taxon>Insecta</taxon>
        <taxon>Pterygota</taxon>
        <taxon>Neoptera</taxon>
        <taxon>Endopterygota</taxon>
        <taxon>Coleoptera</taxon>
        <taxon>Polyphaga</taxon>
        <taxon>Cucujiformia</taxon>
        <taxon>Chrysomeloidea</taxon>
        <taxon>Cerambycidae</taxon>
        <taxon>Lamiinae</taxon>
        <taxon>Monochamini</taxon>
        <taxon>Molorchus</taxon>
    </lineage>
</organism>
<evidence type="ECO:0000259" key="4">
    <source>
        <dbReference type="PROSITE" id="PS50853"/>
    </source>
</evidence>
<feature type="region of interest" description="Disordered" evidence="2">
    <location>
        <begin position="713"/>
        <end position="772"/>
    </location>
</feature>
<dbReference type="Pfam" id="PF00041">
    <property type="entry name" value="fn3"/>
    <property type="match status" value="2"/>
</dbReference>
<dbReference type="PROSITE" id="PS50853">
    <property type="entry name" value="FN3"/>
    <property type="match status" value="3"/>
</dbReference>
<name>A0ABQ9J6M5_9CUCU</name>
<dbReference type="InterPro" id="IPR003961">
    <property type="entry name" value="FN3_dom"/>
</dbReference>
<feature type="domain" description="Fibronectin type-III" evidence="4">
    <location>
        <begin position="445"/>
        <end position="530"/>
    </location>
</feature>
<feature type="transmembrane region" description="Helical" evidence="3">
    <location>
        <begin position="637"/>
        <end position="657"/>
    </location>
</feature>
<evidence type="ECO:0000256" key="1">
    <source>
        <dbReference type="ARBA" id="ARBA00022737"/>
    </source>
</evidence>
<dbReference type="Proteomes" id="UP001162164">
    <property type="component" value="Unassembled WGS sequence"/>
</dbReference>
<evidence type="ECO:0000256" key="2">
    <source>
        <dbReference type="SAM" id="MobiDB-lite"/>
    </source>
</evidence>
<proteinExistence type="predicted"/>
<dbReference type="SMART" id="SM00060">
    <property type="entry name" value="FN3"/>
    <property type="match status" value="5"/>
</dbReference>
<gene>
    <name evidence="5" type="ORF">NQ317_019546</name>
</gene>
<evidence type="ECO:0000256" key="3">
    <source>
        <dbReference type="SAM" id="Phobius"/>
    </source>
</evidence>
<dbReference type="InterPro" id="IPR036116">
    <property type="entry name" value="FN3_sf"/>
</dbReference>